<gene>
    <name evidence="1" type="ORF">KUCAC02_021839</name>
</gene>
<name>A0ACB9XHL5_CHAAC</name>
<dbReference type="Proteomes" id="UP001057452">
    <property type="component" value="Chromosome 6"/>
</dbReference>
<protein>
    <submittedName>
        <fullName evidence="1">Uncharacterized protein</fullName>
    </submittedName>
</protein>
<accession>A0ACB9XHL5</accession>
<comment type="caution">
    <text evidence="1">The sequence shown here is derived from an EMBL/GenBank/DDBJ whole genome shotgun (WGS) entry which is preliminary data.</text>
</comment>
<feature type="non-terminal residue" evidence="1">
    <location>
        <position position="106"/>
    </location>
</feature>
<sequence length="106" mass="11187">MPLMHTRRTQGHSQRNGPDAGRADEGPVRDGIDTDSSALLGLLVSRLVPGGLTDAGRPRVLVKVRPGAQAGLCVCSAVPSPALQRRADRAMGQAASWWAHVQLTTL</sequence>
<proteinExistence type="predicted"/>
<reference evidence="1" key="1">
    <citation type="submission" date="2022-05" db="EMBL/GenBank/DDBJ databases">
        <title>Chromosome-level genome of Chaenocephalus aceratus.</title>
        <authorList>
            <person name="Park H."/>
        </authorList>
    </citation>
    <scope>NUCLEOTIDE SEQUENCE</scope>
    <source>
        <strain evidence="1">KU_202001</strain>
    </source>
</reference>
<evidence type="ECO:0000313" key="2">
    <source>
        <dbReference type="Proteomes" id="UP001057452"/>
    </source>
</evidence>
<evidence type="ECO:0000313" key="1">
    <source>
        <dbReference type="EMBL" id="KAI4826198.1"/>
    </source>
</evidence>
<organism evidence="1 2">
    <name type="scientific">Chaenocephalus aceratus</name>
    <name type="common">Blackfin icefish</name>
    <name type="synonym">Chaenichthys aceratus</name>
    <dbReference type="NCBI Taxonomy" id="36190"/>
    <lineage>
        <taxon>Eukaryota</taxon>
        <taxon>Metazoa</taxon>
        <taxon>Chordata</taxon>
        <taxon>Craniata</taxon>
        <taxon>Vertebrata</taxon>
        <taxon>Euteleostomi</taxon>
        <taxon>Actinopterygii</taxon>
        <taxon>Neopterygii</taxon>
        <taxon>Teleostei</taxon>
        <taxon>Neoteleostei</taxon>
        <taxon>Acanthomorphata</taxon>
        <taxon>Eupercaria</taxon>
        <taxon>Perciformes</taxon>
        <taxon>Notothenioidei</taxon>
        <taxon>Channichthyidae</taxon>
        <taxon>Chaenocephalus</taxon>
    </lineage>
</organism>
<dbReference type="EMBL" id="CM043790">
    <property type="protein sequence ID" value="KAI4826198.1"/>
    <property type="molecule type" value="Genomic_DNA"/>
</dbReference>
<keyword evidence="2" id="KW-1185">Reference proteome</keyword>